<evidence type="ECO:0000313" key="7">
    <source>
        <dbReference type="Proteomes" id="UP000810171"/>
    </source>
</evidence>
<dbReference type="Pfam" id="PF00455">
    <property type="entry name" value="DeoRC"/>
    <property type="match status" value="1"/>
</dbReference>
<dbReference type="SMART" id="SM01134">
    <property type="entry name" value="DeoRC"/>
    <property type="match status" value="1"/>
</dbReference>
<accession>A0ABS3Z6D8</accession>
<comment type="caution">
    <text evidence="6">The sequence shown here is derived from an EMBL/GenBank/DDBJ whole genome shotgun (WGS) entry which is preliminary data.</text>
</comment>
<dbReference type="PRINTS" id="PR00037">
    <property type="entry name" value="HTHLACR"/>
</dbReference>
<dbReference type="InterPro" id="IPR037171">
    <property type="entry name" value="NagB/RpiA_transferase-like"/>
</dbReference>
<dbReference type="InterPro" id="IPR001034">
    <property type="entry name" value="DeoR_HTH"/>
</dbReference>
<dbReference type="PANTHER" id="PTHR30363">
    <property type="entry name" value="HTH-TYPE TRANSCRIPTIONAL REGULATOR SRLR-RELATED"/>
    <property type="match status" value="1"/>
</dbReference>
<gene>
    <name evidence="6" type="ORF">H9C73_00840</name>
</gene>
<keyword evidence="4" id="KW-0804">Transcription</keyword>
<feature type="domain" description="HTH deoR-type" evidence="5">
    <location>
        <begin position="3"/>
        <end position="58"/>
    </location>
</feature>
<protein>
    <submittedName>
        <fullName evidence="6">DeoR/GlpR transcriptional regulator</fullName>
    </submittedName>
</protein>
<dbReference type="Gene3D" id="3.30.750.70">
    <property type="entry name" value="4-hydroxybutyrate coenzyme like domains"/>
    <property type="match status" value="1"/>
</dbReference>
<organism evidence="6 7">
    <name type="scientific">Marinobacterium alkalitolerans</name>
    <dbReference type="NCBI Taxonomy" id="1542925"/>
    <lineage>
        <taxon>Bacteria</taxon>
        <taxon>Pseudomonadati</taxon>
        <taxon>Pseudomonadota</taxon>
        <taxon>Gammaproteobacteria</taxon>
        <taxon>Oceanospirillales</taxon>
        <taxon>Oceanospirillaceae</taxon>
        <taxon>Marinobacterium</taxon>
    </lineage>
</organism>
<dbReference type="Pfam" id="PF08220">
    <property type="entry name" value="HTH_DeoR"/>
    <property type="match status" value="1"/>
</dbReference>
<dbReference type="PANTHER" id="PTHR30363:SF4">
    <property type="entry name" value="GLYCEROL-3-PHOSPHATE REGULON REPRESSOR"/>
    <property type="match status" value="1"/>
</dbReference>
<dbReference type="EMBL" id="JACVEW010000001">
    <property type="protein sequence ID" value="MBP0047267.1"/>
    <property type="molecule type" value="Genomic_DNA"/>
</dbReference>
<evidence type="ECO:0000256" key="2">
    <source>
        <dbReference type="ARBA" id="ARBA00023015"/>
    </source>
</evidence>
<evidence type="ECO:0000259" key="5">
    <source>
        <dbReference type="PROSITE" id="PS51000"/>
    </source>
</evidence>
<dbReference type="InterPro" id="IPR036390">
    <property type="entry name" value="WH_DNA-bd_sf"/>
</dbReference>
<dbReference type="SMART" id="SM00420">
    <property type="entry name" value="HTH_DEOR"/>
    <property type="match status" value="1"/>
</dbReference>
<keyword evidence="7" id="KW-1185">Reference proteome</keyword>
<dbReference type="InterPro" id="IPR036388">
    <property type="entry name" value="WH-like_DNA-bd_sf"/>
</dbReference>
<evidence type="ECO:0000256" key="1">
    <source>
        <dbReference type="ARBA" id="ARBA00022491"/>
    </source>
</evidence>
<keyword evidence="1" id="KW-0678">Repressor</keyword>
<dbReference type="PROSITE" id="PS00894">
    <property type="entry name" value="HTH_DEOR_1"/>
    <property type="match status" value="1"/>
</dbReference>
<name>A0ABS3Z6D8_9GAMM</name>
<evidence type="ECO:0000256" key="4">
    <source>
        <dbReference type="ARBA" id="ARBA00023163"/>
    </source>
</evidence>
<reference evidence="6 7" key="1">
    <citation type="submission" date="2020-09" db="EMBL/GenBank/DDBJ databases">
        <authorList>
            <person name="Tanuku N.R.S."/>
        </authorList>
    </citation>
    <scope>NUCLEOTIDE SEQUENCE [LARGE SCALE GENOMIC DNA]</scope>
    <source>
        <strain evidence="6 7">AK62</strain>
    </source>
</reference>
<dbReference type="SUPFAM" id="SSF46785">
    <property type="entry name" value="Winged helix' DNA-binding domain"/>
    <property type="match status" value="1"/>
</dbReference>
<evidence type="ECO:0000313" key="6">
    <source>
        <dbReference type="EMBL" id="MBP0047267.1"/>
    </source>
</evidence>
<proteinExistence type="predicted"/>
<sequence>MMLNERQDHILALLNHRGELEVEQLSEQFSVSTQTIRKDLNQLCELGLARRIHGGVSLPASALNLSYGSREQLNAGVKHKMAQALAARIPDGSTLMLGIGTSVAHLARALSQHQRLRVLTNNLDVAGVLCEYPAIQVLVIGGHLRHNDRDMVGEPVTRTLDQYRVDFGIVGAGGLHPNDGVLDFDPQEANVSRAILRNARQRVLLADASKWSRSPMVKVAGFDSIDLLVCDSLPDIQLEHALREHAVGLIQTGGQMDA</sequence>
<keyword evidence="3" id="KW-0238">DNA-binding</keyword>
<dbReference type="InterPro" id="IPR014036">
    <property type="entry name" value="DeoR-like_C"/>
</dbReference>
<dbReference type="Gene3D" id="1.10.10.10">
    <property type="entry name" value="Winged helix-like DNA-binding domain superfamily/Winged helix DNA-binding domain"/>
    <property type="match status" value="1"/>
</dbReference>
<dbReference type="InterPro" id="IPR050313">
    <property type="entry name" value="Carb_Metab_HTH_regulators"/>
</dbReference>
<dbReference type="InterPro" id="IPR018356">
    <property type="entry name" value="Tscrpt_reg_HTH_DeoR_CS"/>
</dbReference>
<keyword evidence="2" id="KW-0805">Transcription regulation</keyword>
<dbReference type="Proteomes" id="UP000810171">
    <property type="component" value="Unassembled WGS sequence"/>
</dbReference>
<evidence type="ECO:0000256" key="3">
    <source>
        <dbReference type="ARBA" id="ARBA00023125"/>
    </source>
</evidence>
<dbReference type="SUPFAM" id="SSF100950">
    <property type="entry name" value="NagB/RpiA/CoA transferase-like"/>
    <property type="match status" value="1"/>
</dbReference>
<dbReference type="PROSITE" id="PS51000">
    <property type="entry name" value="HTH_DEOR_2"/>
    <property type="match status" value="1"/>
</dbReference>